<name>A0A8D9DAG9_BRACM</name>
<dbReference type="EMBL" id="LS974622">
    <property type="protein sequence ID" value="CAG7870372.1"/>
    <property type="molecule type" value="Genomic_DNA"/>
</dbReference>
<dbReference type="Proteomes" id="UP000694005">
    <property type="component" value="Chromosome A06"/>
</dbReference>
<feature type="compositionally biased region" description="Basic residues" evidence="1">
    <location>
        <begin position="1"/>
        <end position="12"/>
    </location>
</feature>
<gene>
    <name evidence="2" type="ORF">BRAPAZ1V2_A06P26120.2</name>
</gene>
<dbReference type="Gramene" id="A06p26120.2_BraZ1">
    <property type="protein sequence ID" value="A06p26120.2_BraZ1.CDS.1"/>
    <property type="gene ID" value="A06g26120.2_BraZ1"/>
</dbReference>
<protein>
    <submittedName>
        <fullName evidence="2">Uncharacterized protein</fullName>
    </submittedName>
</protein>
<proteinExistence type="predicted"/>
<evidence type="ECO:0000313" key="3">
    <source>
        <dbReference type="Proteomes" id="UP000694005"/>
    </source>
</evidence>
<sequence length="48" mass="5526">MDHGKTKSRSGNRPRDLEGLNKMKKASWTKCLAARRCKQEAQRPGRRS</sequence>
<accession>A0A8D9DAG9</accession>
<evidence type="ECO:0000313" key="2">
    <source>
        <dbReference type="EMBL" id="CAG7870372.1"/>
    </source>
</evidence>
<dbReference type="AlphaFoldDB" id="A0A8D9DAG9"/>
<reference evidence="2 3" key="1">
    <citation type="submission" date="2021-07" db="EMBL/GenBank/DDBJ databases">
        <authorList>
            <consortium name="Genoscope - CEA"/>
            <person name="William W."/>
        </authorList>
    </citation>
    <scope>NUCLEOTIDE SEQUENCE [LARGE SCALE GENOMIC DNA]</scope>
</reference>
<evidence type="ECO:0000256" key="1">
    <source>
        <dbReference type="SAM" id="MobiDB-lite"/>
    </source>
</evidence>
<feature type="region of interest" description="Disordered" evidence="1">
    <location>
        <begin position="1"/>
        <end position="27"/>
    </location>
</feature>
<organism evidence="2 3">
    <name type="scientific">Brassica campestris</name>
    <name type="common">Field mustard</name>
    <dbReference type="NCBI Taxonomy" id="3711"/>
    <lineage>
        <taxon>Eukaryota</taxon>
        <taxon>Viridiplantae</taxon>
        <taxon>Streptophyta</taxon>
        <taxon>Embryophyta</taxon>
        <taxon>Tracheophyta</taxon>
        <taxon>Spermatophyta</taxon>
        <taxon>Magnoliopsida</taxon>
        <taxon>eudicotyledons</taxon>
        <taxon>Gunneridae</taxon>
        <taxon>Pentapetalae</taxon>
        <taxon>rosids</taxon>
        <taxon>malvids</taxon>
        <taxon>Brassicales</taxon>
        <taxon>Brassicaceae</taxon>
        <taxon>Brassiceae</taxon>
        <taxon>Brassica</taxon>
    </lineage>
</organism>
<feature type="non-terminal residue" evidence="2">
    <location>
        <position position="48"/>
    </location>
</feature>